<evidence type="ECO:0000313" key="2">
    <source>
        <dbReference type="EMBL" id="QIE56040.1"/>
    </source>
</evidence>
<evidence type="ECO:0008006" key="4">
    <source>
        <dbReference type="Google" id="ProtNLM"/>
    </source>
</evidence>
<dbReference type="KEGG" id="hdh:G5B40_11600"/>
<dbReference type="AlphaFoldDB" id="A0A7L5BUR8"/>
<name>A0A7L5BUR8_9RHOB</name>
<keyword evidence="3" id="KW-1185">Reference proteome</keyword>
<reference evidence="2 3" key="1">
    <citation type="submission" date="2020-02" db="EMBL/GenBank/DDBJ databases">
        <title>complete genome sequence of Rhodobacteraceae bacterium.</title>
        <authorList>
            <person name="Park J."/>
            <person name="Kim Y.-S."/>
            <person name="Kim K.-H."/>
        </authorList>
    </citation>
    <scope>NUCLEOTIDE SEQUENCE [LARGE SCALE GENOMIC DNA]</scope>
    <source>
        <strain evidence="2 3">RR4-56</strain>
    </source>
</reference>
<proteinExistence type="predicted"/>
<gene>
    <name evidence="2" type="ORF">G5B40_11600</name>
</gene>
<organism evidence="2 3">
    <name type="scientific">Pikeienuella piscinae</name>
    <dbReference type="NCBI Taxonomy" id="2748098"/>
    <lineage>
        <taxon>Bacteria</taxon>
        <taxon>Pseudomonadati</taxon>
        <taxon>Pseudomonadota</taxon>
        <taxon>Alphaproteobacteria</taxon>
        <taxon>Rhodobacterales</taxon>
        <taxon>Paracoccaceae</taxon>
        <taxon>Pikeienuella</taxon>
    </lineage>
</organism>
<dbReference type="EMBL" id="CP049056">
    <property type="protein sequence ID" value="QIE56040.1"/>
    <property type="molecule type" value="Genomic_DNA"/>
</dbReference>
<evidence type="ECO:0000256" key="1">
    <source>
        <dbReference type="SAM" id="MobiDB-lite"/>
    </source>
</evidence>
<accession>A0A7L5BUR8</accession>
<sequence>MNIQTSYPIFENGQVLTSVQLNDLTEYLEEQDRLSRRALSGIGVVCGFDVDVEGAVVHISKGVAVTSEGFLITAEAQAHDRFRPYEVPVPTAEEASEDDIAEARYPFLFPDGETQIPVFELLDTDFAPAPGEPDPSALTAGFLADKTVMLFLECRLEALKSCDVNDCADKGAERRFTLRRLLVTRAQADAMLAQEEKIAGRPIDPATHPRLELPYIRIEKLGLARHGVGSFAGLFGRVLTIALKLAQSLPKALRAAYAAYEHLLGDLYAEGEEPFPDTYFSNLWGQLLRNIFMVQYFYDYMRDVAMAYNEFVEAASKFETECLPDPARFPKHVLLGDATAIPDAFTAEFPTAADVLAFDQNKATAGVGLPRRPRARRTHFTPSPAARNRPRLEEVRALFLRMHLLALTYRTQGLMAAPIRVTPSRDDAAPLSERAIPFHYAFDADADLFRNWSPRKTRANLLSTVYSYRFSAPDDAHPFFFRIDDQDFIRVEGVVGKPLGSAMAELIAYKQTLGLSFSIEPVFMKLTTGADDKTGAALDSASAAVAAAAVRKLLLCRFSELDLIFLVVIRALFAFLVFLIQRLGRQQVAVTTGLAARAATDVTTGAAAQPSREFLSAAPATSFFDSATANRFRIDLSPKDEAQLRLDAELLRREIAAKPFVRGEIVAKLNPDAGSGSAAVTYAAVKDDAGGGNLFDRTRALVLKQGGDEAAVQTTYANVALLAQGEAVLDTLRVESIADFDEVEFSAAYRGFSDAYLNYADKVEVSPNDSVEAARDKAQIKEAAATVASQTTTFAAANIQSELSALVSRLLAGLTLDGYAKRHPGLEHRAGVKSGGTLVLAYVLLDDLVKQARPILGALGKSLDSLNSALSAGGGVADPDGALKELAAGSAQRTEDPLDRFVVLADFCLPYQCCDSDCSDVVLSGRIIASPFGDDVDPGPMVVPPPGPNRPGGGRAPARDIGDLTSRPPVAVSRPAPGALTGRREEFFTPRPTPVVDSSSRTEETGAAALFGVVGAEGRRGVEPVAESTIRYTDASGNERSQRTDAGAYRIKVAAGEVKIIGAAPGFRGSSQVVTLRAGETRELDLFVVKTG</sequence>
<dbReference type="RefSeq" id="WP_165098738.1">
    <property type="nucleotide sequence ID" value="NZ_CP049056.1"/>
</dbReference>
<dbReference type="Proteomes" id="UP000503336">
    <property type="component" value="Chromosome"/>
</dbReference>
<feature type="region of interest" description="Disordered" evidence="1">
    <location>
        <begin position="936"/>
        <end position="977"/>
    </location>
</feature>
<protein>
    <recommendedName>
        <fullName evidence="4">Carboxypeptidase regulatory-like domain-containing protein</fullName>
    </recommendedName>
</protein>
<evidence type="ECO:0000313" key="3">
    <source>
        <dbReference type="Proteomes" id="UP000503336"/>
    </source>
</evidence>